<accession>A0A1G5L4Z5</accession>
<dbReference type="Proteomes" id="UP000198538">
    <property type="component" value="Unassembled WGS sequence"/>
</dbReference>
<name>A0A1G5L4Z5_9BACL</name>
<dbReference type="AlphaFoldDB" id="A0A1G5L4Z5"/>
<protein>
    <submittedName>
        <fullName evidence="1">Uncharacterized protein</fullName>
    </submittedName>
</protein>
<proteinExistence type="predicted"/>
<sequence length="65" mass="8042">MTTVLFVLQQRDKKVEHELFFWKYLETFRSIIEMVWKQLKIYNNSTTITYFRGTLKHHLKIYASQ</sequence>
<dbReference type="EMBL" id="FMVM01000019">
    <property type="protein sequence ID" value="SCZ07521.1"/>
    <property type="molecule type" value="Genomic_DNA"/>
</dbReference>
<evidence type="ECO:0000313" key="1">
    <source>
        <dbReference type="EMBL" id="SCZ07521.1"/>
    </source>
</evidence>
<gene>
    <name evidence="1" type="ORF">SAMN05720606_119104</name>
</gene>
<evidence type="ECO:0000313" key="2">
    <source>
        <dbReference type="Proteomes" id="UP000198538"/>
    </source>
</evidence>
<keyword evidence="2" id="KW-1185">Reference proteome</keyword>
<reference evidence="2" key="1">
    <citation type="submission" date="2016-10" db="EMBL/GenBank/DDBJ databases">
        <authorList>
            <person name="Varghese N."/>
            <person name="Submissions S."/>
        </authorList>
    </citation>
    <scope>NUCLEOTIDE SEQUENCE [LARGE SCALE GENOMIC DNA]</scope>
    <source>
        <strain evidence="2">BL9</strain>
    </source>
</reference>
<organism evidence="1 2">
    <name type="scientific">Paenibacillus polysaccharolyticus</name>
    <dbReference type="NCBI Taxonomy" id="582692"/>
    <lineage>
        <taxon>Bacteria</taxon>
        <taxon>Bacillati</taxon>
        <taxon>Bacillota</taxon>
        <taxon>Bacilli</taxon>
        <taxon>Bacillales</taxon>
        <taxon>Paenibacillaceae</taxon>
        <taxon>Paenibacillus</taxon>
    </lineage>
</organism>